<accession>A0A0M8QSD5</accession>
<keyword evidence="8 10" id="KW-1133">Transmembrane helix</keyword>
<evidence type="ECO:0000256" key="3">
    <source>
        <dbReference type="ARBA" id="ARBA00012438"/>
    </source>
</evidence>
<evidence type="ECO:0000256" key="2">
    <source>
        <dbReference type="ARBA" id="ARBA00004236"/>
    </source>
</evidence>
<dbReference type="CDD" id="cd00075">
    <property type="entry name" value="HATPase"/>
    <property type="match status" value="1"/>
</dbReference>
<dbReference type="AlphaFoldDB" id="A0A0M8QSD5"/>
<dbReference type="OrthoDB" id="9757990at2"/>
<keyword evidence="6 10" id="KW-0812">Transmembrane</keyword>
<sequence>MAPEVPLRNSLLLRLLIASFAISLVSIAATAWLTARSTTLALKQERGQILADDATIQNTLEGFAASHPNWDGAERTVRDLARRTGRGIVITTRAREVITASDRSSVDRLPLNASAVIDPLHLSPLPDQGAGPPEDVSRIDPRAVGPYLLPTPERKKLRQFARQEVSCLYDTHGLRTHIVEEPSGRPAIRALPSGAVTPQTCATKDLSAPTPTEAKALTELTALVRTCAERNRIRIEEPLTIDTRFRLSQAGFEQGSSRLDDCVEEGRREQLAPHVAPAALLFVTSPSQTATPVFDLSRAGTLRVLGTTGLVLTVTVAITAIVAIRLVRPLRALTNAARDPSGRHLRIPITTKDEIGYLAAALNELSERRERTDEQRRVMVSDIAHELRTPLSNIRGWLDAAQDGLADPDSSLVASLQEEAGLLQHIIDDLQVLAAADAGSLRLNPRKLSLRELAEQSLDAHQTAAQAGRVALTGHFTDDLTIEGDPVRLRQVLGNLLSNAIRHTPPNGSVTVSAHRVEGGVDLHVADTGSGIQPDDLPRVFDRFWRAEQSRSRNTGGSGLGLSIVRHLVHAHGGEVSVASRPGTGTVFTVRLPA</sequence>
<dbReference type="Pfam" id="PF00672">
    <property type="entry name" value="HAMP"/>
    <property type="match status" value="1"/>
</dbReference>
<comment type="subcellular location">
    <subcellularLocation>
        <location evidence="2">Cell membrane</location>
    </subcellularLocation>
</comment>
<dbReference type="RefSeq" id="WP_030828019.1">
    <property type="nucleotide sequence ID" value="NZ_LGCN01000085.1"/>
</dbReference>
<evidence type="ECO:0000256" key="7">
    <source>
        <dbReference type="ARBA" id="ARBA00022777"/>
    </source>
</evidence>
<evidence type="ECO:0000256" key="8">
    <source>
        <dbReference type="ARBA" id="ARBA00022989"/>
    </source>
</evidence>
<evidence type="ECO:0000256" key="9">
    <source>
        <dbReference type="ARBA" id="ARBA00023012"/>
    </source>
</evidence>
<feature type="domain" description="Histidine kinase" evidence="11">
    <location>
        <begin position="382"/>
        <end position="594"/>
    </location>
</feature>
<evidence type="ECO:0000256" key="10">
    <source>
        <dbReference type="SAM" id="Phobius"/>
    </source>
</evidence>
<dbReference type="Gene3D" id="3.30.565.10">
    <property type="entry name" value="Histidine kinase-like ATPase, C-terminal domain"/>
    <property type="match status" value="1"/>
</dbReference>
<protein>
    <recommendedName>
        <fullName evidence="3">histidine kinase</fullName>
        <ecNumber evidence="3">2.7.13.3</ecNumber>
    </recommendedName>
</protein>
<dbReference type="PANTHER" id="PTHR43711">
    <property type="entry name" value="TWO-COMPONENT HISTIDINE KINASE"/>
    <property type="match status" value="1"/>
</dbReference>
<keyword evidence="9" id="KW-0902">Two-component regulatory system</keyword>
<dbReference type="GO" id="GO:0005886">
    <property type="term" value="C:plasma membrane"/>
    <property type="evidence" value="ECO:0007669"/>
    <property type="project" value="UniProtKB-SubCell"/>
</dbReference>
<keyword evidence="14" id="KW-1185">Reference proteome</keyword>
<dbReference type="InterPro" id="IPR003660">
    <property type="entry name" value="HAMP_dom"/>
</dbReference>
<dbReference type="InterPro" id="IPR004358">
    <property type="entry name" value="Sig_transdc_His_kin-like_C"/>
</dbReference>
<dbReference type="PANTHER" id="PTHR43711:SF1">
    <property type="entry name" value="HISTIDINE KINASE 1"/>
    <property type="match status" value="1"/>
</dbReference>
<dbReference type="InterPro" id="IPR036097">
    <property type="entry name" value="HisK_dim/P_sf"/>
</dbReference>
<dbReference type="CDD" id="cd00082">
    <property type="entry name" value="HisKA"/>
    <property type="match status" value="1"/>
</dbReference>
<feature type="transmembrane region" description="Helical" evidence="10">
    <location>
        <begin position="304"/>
        <end position="327"/>
    </location>
</feature>
<gene>
    <name evidence="13" type="ORF">ADK41_08535</name>
</gene>
<dbReference type="SMART" id="SM00388">
    <property type="entry name" value="HisKA"/>
    <property type="match status" value="1"/>
</dbReference>
<reference evidence="13 14" key="1">
    <citation type="submission" date="2015-07" db="EMBL/GenBank/DDBJ databases">
        <authorList>
            <person name="Noorani M."/>
        </authorList>
    </citation>
    <scope>NUCLEOTIDE SEQUENCE [LARGE SCALE GENOMIC DNA]</scope>
    <source>
        <strain evidence="13 14">NRRL B-24567</strain>
    </source>
</reference>
<evidence type="ECO:0000313" key="13">
    <source>
        <dbReference type="EMBL" id="KOT41954.1"/>
    </source>
</evidence>
<dbReference type="PROSITE" id="PS50109">
    <property type="entry name" value="HIS_KIN"/>
    <property type="match status" value="1"/>
</dbReference>
<dbReference type="Pfam" id="PF00512">
    <property type="entry name" value="HisKA"/>
    <property type="match status" value="1"/>
</dbReference>
<dbReference type="GO" id="GO:0000155">
    <property type="term" value="F:phosphorelay sensor kinase activity"/>
    <property type="evidence" value="ECO:0007669"/>
    <property type="project" value="InterPro"/>
</dbReference>
<keyword evidence="7 13" id="KW-0418">Kinase</keyword>
<dbReference type="InterPro" id="IPR036890">
    <property type="entry name" value="HATPase_C_sf"/>
</dbReference>
<dbReference type="Proteomes" id="UP000037773">
    <property type="component" value="Unassembled WGS sequence"/>
</dbReference>
<dbReference type="FunFam" id="3.30.565.10:FF:000006">
    <property type="entry name" value="Sensor histidine kinase WalK"/>
    <property type="match status" value="1"/>
</dbReference>
<dbReference type="EMBL" id="LGCN01000085">
    <property type="protein sequence ID" value="KOT41954.1"/>
    <property type="molecule type" value="Genomic_DNA"/>
</dbReference>
<evidence type="ECO:0000256" key="4">
    <source>
        <dbReference type="ARBA" id="ARBA00022553"/>
    </source>
</evidence>
<evidence type="ECO:0000256" key="5">
    <source>
        <dbReference type="ARBA" id="ARBA00022679"/>
    </source>
</evidence>
<evidence type="ECO:0000259" key="11">
    <source>
        <dbReference type="PROSITE" id="PS50109"/>
    </source>
</evidence>
<dbReference type="PROSITE" id="PS50885">
    <property type="entry name" value="HAMP"/>
    <property type="match status" value="1"/>
</dbReference>
<evidence type="ECO:0000259" key="12">
    <source>
        <dbReference type="PROSITE" id="PS50885"/>
    </source>
</evidence>
<feature type="domain" description="HAMP" evidence="12">
    <location>
        <begin position="324"/>
        <end position="374"/>
    </location>
</feature>
<dbReference type="EC" id="2.7.13.3" evidence="3"/>
<proteinExistence type="predicted"/>
<dbReference type="SUPFAM" id="SSF158472">
    <property type="entry name" value="HAMP domain-like"/>
    <property type="match status" value="1"/>
</dbReference>
<dbReference type="SUPFAM" id="SSF47384">
    <property type="entry name" value="Homodimeric domain of signal transducing histidine kinase"/>
    <property type="match status" value="1"/>
</dbReference>
<evidence type="ECO:0000313" key="14">
    <source>
        <dbReference type="Proteomes" id="UP000037773"/>
    </source>
</evidence>
<dbReference type="SMART" id="SM00387">
    <property type="entry name" value="HATPase_c"/>
    <property type="match status" value="1"/>
</dbReference>
<keyword evidence="10" id="KW-0472">Membrane</keyword>
<evidence type="ECO:0000256" key="1">
    <source>
        <dbReference type="ARBA" id="ARBA00000085"/>
    </source>
</evidence>
<dbReference type="PRINTS" id="PR00344">
    <property type="entry name" value="BCTRLSENSOR"/>
</dbReference>
<dbReference type="Gene3D" id="6.10.340.10">
    <property type="match status" value="1"/>
</dbReference>
<dbReference type="InterPro" id="IPR005467">
    <property type="entry name" value="His_kinase_dom"/>
</dbReference>
<feature type="transmembrane region" description="Helical" evidence="10">
    <location>
        <begin position="12"/>
        <end position="35"/>
    </location>
</feature>
<dbReference type="Pfam" id="PF02518">
    <property type="entry name" value="HATPase_c"/>
    <property type="match status" value="1"/>
</dbReference>
<keyword evidence="4" id="KW-0597">Phosphoprotein</keyword>
<dbReference type="SUPFAM" id="SSF55874">
    <property type="entry name" value="ATPase domain of HSP90 chaperone/DNA topoisomerase II/histidine kinase"/>
    <property type="match status" value="1"/>
</dbReference>
<dbReference type="CDD" id="cd06225">
    <property type="entry name" value="HAMP"/>
    <property type="match status" value="1"/>
</dbReference>
<dbReference type="Gene3D" id="1.10.287.130">
    <property type="match status" value="1"/>
</dbReference>
<dbReference type="InterPro" id="IPR003661">
    <property type="entry name" value="HisK_dim/P_dom"/>
</dbReference>
<dbReference type="PATRIC" id="fig|36816.3.peg.1837"/>
<dbReference type="InterPro" id="IPR003594">
    <property type="entry name" value="HATPase_dom"/>
</dbReference>
<comment type="caution">
    <text evidence="13">The sequence shown here is derived from an EMBL/GenBank/DDBJ whole genome shotgun (WGS) entry which is preliminary data.</text>
</comment>
<organism evidence="13 14">
    <name type="scientific">Streptomyces caelestis</name>
    <dbReference type="NCBI Taxonomy" id="36816"/>
    <lineage>
        <taxon>Bacteria</taxon>
        <taxon>Bacillati</taxon>
        <taxon>Actinomycetota</taxon>
        <taxon>Actinomycetes</taxon>
        <taxon>Kitasatosporales</taxon>
        <taxon>Streptomycetaceae</taxon>
        <taxon>Streptomyces</taxon>
    </lineage>
</organism>
<name>A0A0M8QSD5_9ACTN</name>
<keyword evidence="5" id="KW-0808">Transferase</keyword>
<comment type="catalytic activity">
    <reaction evidence="1">
        <text>ATP + protein L-histidine = ADP + protein N-phospho-L-histidine.</text>
        <dbReference type="EC" id="2.7.13.3"/>
    </reaction>
</comment>
<evidence type="ECO:0000256" key="6">
    <source>
        <dbReference type="ARBA" id="ARBA00022692"/>
    </source>
</evidence>
<dbReference type="InterPro" id="IPR050736">
    <property type="entry name" value="Sensor_HK_Regulatory"/>
</dbReference>